<keyword evidence="3" id="KW-1185">Reference proteome</keyword>
<evidence type="ECO:0000313" key="2">
    <source>
        <dbReference type="EMBL" id="VEL28825.1"/>
    </source>
</evidence>
<dbReference type="AlphaFoldDB" id="A0A448X5T9"/>
<proteinExistence type="predicted"/>
<feature type="region of interest" description="Disordered" evidence="1">
    <location>
        <begin position="82"/>
        <end position="106"/>
    </location>
</feature>
<dbReference type="OrthoDB" id="18740at2759"/>
<name>A0A448X5T9_9PLAT</name>
<gene>
    <name evidence="2" type="ORF">PXEA_LOCUS22265</name>
</gene>
<dbReference type="EMBL" id="CAAALY010098095">
    <property type="protein sequence ID" value="VEL28825.1"/>
    <property type="molecule type" value="Genomic_DNA"/>
</dbReference>
<evidence type="ECO:0000313" key="3">
    <source>
        <dbReference type="Proteomes" id="UP000784294"/>
    </source>
</evidence>
<reference evidence="2" key="1">
    <citation type="submission" date="2018-11" db="EMBL/GenBank/DDBJ databases">
        <authorList>
            <consortium name="Pathogen Informatics"/>
        </authorList>
    </citation>
    <scope>NUCLEOTIDE SEQUENCE</scope>
</reference>
<protein>
    <submittedName>
        <fullName evidence="2">Uncharacterized protein</fullName>
    </submittedName>
</protein>
<sequence length="136" mass="15598">MPVLLVIPDPFSSVSTTFSLISFSTRLVLSTLFYSSSCFRSHLQLEVYLNGLRSLRSRWESYVAERDALRSWLTGRMTASRHLVETKSRSSQPKSEEVRALEHPEQVKHDSCVLQWPTVREESSIGSRPDIIHFIS</sequence>
<organism evidence="2 3">
    <name type="scientific">Protopolystoma xenopodis</name>
    <dbReference type="NCBI Taxonomy" id="117903"/>
    <lineage>
        <taxon>Eukaryota</taxon>
        <taxon>Metazoa</taxon>
        <taxon>Spiralia</taxon>
        <taxon>Lophotrochozoa</taxon>
        <taxon>Platyhelminthes</taxon>
        <taxon>Monogenea</taxon>
        <taxon>Polyopisthocotylea</taxon>
        <taxon>Polystomatidea</taxon>
        <taxon>Polystomatidae</taxon>
        <taxon>Protopolystoma</taxon>
    </lineage>
</organism>
<dbReference type="Proteomes" id="UP000784294">
    <property type="component" value="Unassembled WGS sequence"/>
</dbReference>
<evidence type="ECO:0000256" key="1">
    <source>
        <dbReference type="SAM" id="MobiDB-lite"/>
    </source>
</evidence>
<accession>A0A448X5T9</accession>
<comment type="caution">
    <text evidence="2">The sequence shown here is derived from an EMBL/GenBank/DDBJ whole genome shotgun (WGS) entry which is preliminary data.</text>
</comment>